<organism evidence="7">
    <name type="scientific">uncultured Synechococcales cyanobacterium</name>
    <dbReference type="NCBI Taxonomy" id="1936017"/>
    <lineage>
        <taxon>Bacteria</taxon>
        <taxon>Bacillati</taxon>
        <taxon>Cyanobacteriota</taxon>
        <taxon>Cyanophyceae</taxon>
        <taxon>Synechococcales</taxon>
        <taxon>environmental samples</taxon>
    </lineage>
</organism>
<dbReference type="PRINTS" id="PR00344">
    <property type="entry name" value="BCTRLSENSOR"/>
</dbReference>
<dbReference type="GO" id="GO:0000155">
    <property type="term" value="F:phosphorelay sensor kinase activity"/>
    <property type="evidence" value="ECO:0007669"/>
    <property type="project" value="InterPro"/>
</dbReference>
<dbReference type="PANTHER" id="PTHR43102">
    <property type="entry name" value="SLR1143 PROTEIN"/>
    <property type="match status" value="1"/>
</dbReference>
<dbReference type="Gene3D" id="3.30.565.10">
    <property type="entry name" value="Histidine kinase-like ATPase, C-terminal domain"/>
    <property type="match status" value="1"/>
</dbReference>
<dbReference type="InterPro" id="IPR004358">
    <property type="entry name" value="Sig_transdc_His_kin-like_C"/>
</dbReference>
<dbReference type="CDD" id="cd00082">
    <property type="entry name" value="HisKA"/>
    <property type="match status" value="1"/>
</dbReference>
<dbReference type="InterPro" id="IPR036097">
    <property type="entry name" value="HisK_dim/P_sf"/>
</dbReference>
<evidence type="ECO:0000256" key="1">
    <source>
        <dbReference type="ARBA" id="ARBA00000085"/>
    </source>
</evidence>
<sequence length="601" mass="67181">MDNLHQYDILDTPSEAAFDDLSHLAAQICGAPIAMISLVDSTRQWFKSKIGLDVSETPRDLSICAHAILQADVLVVEDIQQDHRFFDNPSVTSAPNIQFYAGAPLVTVEGYAIGTLCVLDQVPRQLQPAQVEAIQALARQVVTQLELRRNLTDFKRALEQRHQVEQALRESEDRYRQQAIQLQQALDFEAMLKRITDKVRDSLDKNQILQTAIEELALVLGMNSCNAALYELKQGTSTICYEYTTALSVSQGRVAQMADSPEIYRQLLQGQYFQFCSILPSSARGQTASLACPILDDQGVLGDLWLINHQDYVFKPLEIRLVQQVANQCAIAIRQARLYQASQAQVEELEKLNRLKDDFLSTVSHELRTPMSNIKLAIHMLKLDMLGSPGSKQERNSRQPTHVARRQHYLNILQAECARETELINNLLDLQRLEAAAYPISLALIHLDDWLVATLEPFQLRISERQQVLEVESPTTSIISGPENLGRILAELMNNACKYTPAGGKIALRVTHGPGSPRAVTTFILSNETEIPPAELPRIFEKFYRVPTADPWKQGGTGLGLTLVKKLVEQLQGSIQVTSGRGKTIFTIQLPQQVLEEDCAG</sequence>
<feature type="domain" description="Histidine kinase" evidence="6">
    <location>
        <begin position="362"/>
        <end position="594"/>
    </location>
</feature>
<reference evidence="7" key="1">
    <citation type="submission" date="2020-02" db="EMBL/GenBank/DDBJ databases">
        <authorList>
            <person name="Meier V. D."/>
        </authorList>
    </citation>
    <scope>NUCLEOTIDE SEQUENCE</scope>
    <source>
        <strain evidence="7">AVDCRST_MAG81</strain>
    </source>
</reference>
<dbReference type="Pfam" id="PF00512">
    <property type="entry name" value="HisKA"/>
    <property type="match status" value="1"/>
</dbReference>
<dbReference type="InterPro" id="IPR003661">
    <property type="entry name" value="HisK_dim/P_dom"/>
</dbReference>
<proteinExistence type="predicted"/>
<comment type="catalytic activity">
    <reaction evidence="1">
        <text>ATP + protein L-histidine = ADP + protein N-phospho-L-histidine.</text>
        <dbReference type="EC" id="2.7.13.3"/>
    </reaction>
</comment>
<dbReference type="Pfam" id="PF01590">
    <property type="entry name" value="GAF"/>
    <property type="match status" value="2"/>
</dbReference>
<keyword evidence="3" id="KW-0597">Phosphoprotein</keyword>
<dbReference type="InterPro" id="IPR036890">
    <property type="entry name" value="HATPase_C_sf"/>
</dbReference>
<evidence type="ECO:0000313" key="7">
    <source>
        <dbReference type="EMBL" id="CAA9575834.1"/>
    </source>
</evidence>
<dbReference type="InterPro" id="IPR003594">
    <property type="entry name" value="HATPase_dom"/>
</dbReference>
<dbReference type="SMART" id="SM00388">
    <property type="entry name" value="HisKA"/>
    <property type="match status" value="1"/>
</dbReference>
<dbReference type="PROSITE" id="PS50109">
    <property type="entry name" value="HIS_KIN"/>
    <property type="match status" value="1"/>
</dbReference>
<dbReference type="EC" id="2.7.13.3" evidence="2"/>
<dbReference type="InterPro" id="IPR029016">
    <property type="entry name" value="GAF-like_dom_sf"/>
</dbReference>
<evidence type="ECO:0000256" key="4">
    <source>
        <dbReference type="ARBA" id="ARBA00022777"/>
    </source>
</evidence>
<protein>
    <recommendedName>
        <fullName evidence="2">histidine kinase</fullName>
        <ecNumber evidence="2">2.7.13.3</ecNumber>
    </recommendedName>
</protein>
<evidence type="ECO:0000256" key="3">
    <source>
        <dbReference type="ARBA" id="ARBA00022553"/>
    </source>
</evidence>
<evidence type="ECO:0000256" key="2">
    <source>
        <dbReference type="ARBA" id="ARBA00012438"/>
    </source>
</evidence>
<name>A0A6J4VHE0_9CYAN</name>
<dbReference type="InterPro" id="IPR005467">
    <property type="entry name" value="His_kinase_dom"/>
</dbReference>
<dbReference type="Gene3D" id="3.30.450.40">
    <property type="match status" value="2"/>
</dbReference>
<dbReference type="SMART" id="SM00065">
    <property type="entry name" value="GAF"/>
    <property type="match status" value="2"/>
</dbReference>
<keyword evidence="4 7" id="KW-0808">Transferase</keyword>
<dbReference type="Gene3D" id="1.10.287.130">
    <property type="match status" value="1"/>
</dbReference>
<dbReference type="Pfam" id="PF02518">
    <property type="entry name" value="HATPase_c"/>
    <property type="match status" value="1"/>
</dbReference>
<dbReference type="CDD" id="cd00075">
    <property type="entry name" value="HATPase"/>
    <property type="match status" value="1"/>
</dbReference>
<keyword evidence="4 7" id="KW-0418">Kinase</keyword>
<dbReference type="PANTHER" id="PTHR43102:SF2">
    <property type="entry name" value="GAF DOMAIN-CONTAINING PROTEIN"/>
    <property type="match status" value="1"/>
</dbReference>
<dbReference type="EMBL" id="CADCWO010000121">
    <property type="protein sequence ID" value="CAA9575834.1"/>
    <property type="molecule type" value="Genomic_DNA"/>
</dbReference>
<dbReference type="InterPro" id="IPR003018">
    <property type="entry name" value="GAF"/>
</dbReference>
<dbReference type="SMART" id="SM00387">
    <property type="entry name" value="HATPase_c"/>
    <property type="match status" value="1"/>
</dbReference>
<gene>
    <name evidence="7" type="ORF">AVDCRST_MAG81-2319</name>
</gene>
<evidence type="ECO:0000256" key="5">
    <source>
        <dbReference type="ARBA" id="ARBA00023012"/>
    </source>
</evidence>
<dbReference type="SUPFAM" id="SSF47384">
    <property type="entry name" value="Homodimeric domain of signal transducing histidine kinase"/>
    <property type="match status" value="1"/>
</dbReference>
<dbReference type="SUPFAM" id="SSF55781">
    <property type="entry name" value="GAF domain-like"/>
    <property type="match status" value="2"/>
</dbReference>
<dbReference type="AlphaFoldDB" id="A0A6J4VHE0"/>
<accession>A0A6J4VHE0</accession>
<evidence type="ECO:0000259" key="6">
    <source>
        <dbReference type="PROSITE" id="PS50109"/>
    </source>
</evidence>
<dbReference type="SUPFAM" id="SSF55874">
    <property type="entry name" value="ATPase domain of HSP90 chaperone/DNA topoisomerase II/histidine kinase"/>
    <property type="match status" value="1"/>
</dbReference>
<keyword evidence="5" id="KW-0902">Two-component regulatory system</keyword>